<name>A0ACC0KNM4_CHOFU</name>
<organism evidence="1 2">
    <name type="scientific">Choristoneura fumiferana</name>
    <name type="common">Spruce budworm moth</name>
    <name type="synonym">Archips fumiferana</name>
    <dbReference type="NCBI Taxonomy" id="7141"/>
    <lineage>
        <taxon>Eukaryota</taxon>
        <taxon>Metazoa</taxon>
        <taxon>Ecdysozoa</taxon>
        <taxon>Arthropoda</taxon>
        <taxon>Hexapoda</taxon>
        <taxon>Insecta</taxon>
        <taxon>Pterygota</taxon>
        <taxon>Neoptera</taxon>
        <taxon>Endopterygota</taxon>
        <taxon>Lepidoptera</taxon>
        <taxon>Glossata</taxon>
        <taxon>Ditrysia</taxon>
        <taxon>Tortricoidea</taxon>
        <taxon>Tortricidae</taxon>
        <taxon>Tortricinae</taxon>
        <taxon>Choristoneura</taxon>
    </lineage>
</organism>
<keyword evidence="2" id="KW-1185">Reference proteome</keyword>
<sequence length="220" mass="24057">MMWKASTDVAAPAPAEADDWDTDPDFINDVSEHEQRWGPGGRNVEAIDMAKLREEVLEADTLSKKKQYEQGPKSSFGYGGKFGVQADRMDKSAVGHDYVGKTEKHVSQKDYAQGFGGKFGVQTDRMDASAVGHDYVATVDKHESQKDYSQGFGGKYGVQTDRVDKKDYSHGFGGKFGVQADRQDAAAVGWEHREQVDKHHSQKGSATVCSEDTATEAANG</sequence>
<dbReference type="Proteomes" id="UP001064048">
    <property type="component" value="Chromosome 20"/>
</dbReference>
<reference evidence="1 2" key="1">
    <citation type="journal article" date="2022" name="Genome Biol. Evol.">
        <title>The Spruce Budworm Genome: Reconstructing the Evolutionary History of Antifreeze Proteins.</title>
        <authorList>
            <person name="Beliveau C."/>
            <person name="Gagne P."/>
            <person name="Picq S."/>
            <person name="Vernygora O."/>
            <person name="Keeling C.I."/>
            <person name="Pinkney K."/>
            <person name="Doucet D."/>
            <person name="Wen F."/>
            <person name="Johnston J.S."/>
            <person name="Maaroufi H."/>
            <person name="Boyle B."/>
            <person name="Laroche J."/>
            <person name="Dewar K."/>
            <person name="Juretic N."/>
            <person name="Blackburn G."/>
            <person name="Nisole A."/>
            <person name="Brunet B."/>
            <person name="Brandao M."/>
            <person name="Lumley L."/>
            <person name="Duan J."/>
            <person name="Quan G."/>
            <person name="Lucarotti C.J."/>
            <person name="Roe A.D."/>
            <person name="Sperling F.A.H."/>
            <person name="Levesque R.C."/>
            <person name="Cusson M."/>
        </authorList>
    </citation>
    <scope>NUCLEOTIDE SEQUENCE [LARGE SCALE GENOMIC DNA]</scope>
    <source>
        <strain evidence="1">Glfc:IPQL:Cfum</strain>
    </source>
</reference>
<comment type="caution">
    <text evidence="1">The sequence shown here is derived from an EMBL/GenBank/DDBJ whole genome shotgun (WGS) entry which is preliminary data.</text>
</comment>
<protein>
    <submittedName>
        <fullName evidence="1">Uncharacterized protein</fullName>
    </submittedName>
</protein>
<evidence type="ECO:0000313" key="1">
    <source>
        <dbReference type="EMBL" id="KAI8437847.1"/>
    </source>
</evidence>
<gene>
    <name evidence="1" type="ORF">MSG28_012065</name>
</gene>
<accession>A0ACC0KNM4</accession>
<dbReference type="EMBL" id="CM046120">
    <property type="protein sequence ID" value="KAI8437847.1"/>
    <property type="molecule type" value="Genomic_DNA"/>
</dbReference>
<evidence type="ECO:0000313" key="2">
    <source>
        <dbReference type="Proteomes" id="UP001064048"/>
    </source>
</evidence>
<proteinExistence type="predicted"/>